<reference evidence="2 3" key="1">
    <citation type="submission" date="2024-06" db="EMBL/GenBank/DDBJ databases">
        <title>Genomic Encyclopedia of Type Strains, Phase IV (KMG-IV): sequencing the most valuable type-strain genomes for metagenomic binning, comparative biology and taxonomic classification.</title>
        <authorList>
            <person name="Goeker M."/>
        </authorList>
    </citation>
    <scope>NUCLEOTIDE SEQUENCE [LARGE SCALE GENOMIC DNA]</scope>
    <source>
        <strain evidence="2 3">DSM 23520</strain>
    </source>
</reference>
<feature type="domain" description="SGNH hydrolase-type esterase" evidence="1">
    <location>
        <begin position="9"/>
        <end position="197"/>
    </location>
</feature>
<dbReference type="Gene3D" id="3.40.50.1110">
    <property type="entry name" value="SGNH hydrolase"/>
    <property type="match status" value="1"/>
</dbReference>
<sequence length="211" mass="24284">MNKDVYYRALGDSLTLGLGPLLHRGFVYDYSNHLVQTLRQPVRTEVVARKGMTSGDLITALNDDYLRMRVAQSHVITITVGGNDLLQAHQQFLNTLNPVSFERAEQLFYEHITDLLFEIYLLKSLHPTPYFIRLIGLYNPFPQLPYSAFWINRFNAILQSMTSSVVRYVDLMSPFTQYGRRALAWGGIHPNRRGYRLITQALIESGYNPLL</sequence>
<protein>
    <submittedName>
        <fullName evidence="2">Lysophospholipase L1-like esterase</fullName>
    </submittedName>
</protein>
<gene>
    <name evidence="2" type="ORF">ABID56_000922</name>
</gene>
<keyword evidence="3" id="KW-1185">Reference proteome</keyword>
<organism evidence="2 3">
    <name type="scientific">Alkalibacillus flavidus</name>
    <dbReference type="NCBI Taxonomy" id="546021"/>
    <lineage>
        <taxon>Bacteria</taxon>
        <taxon>Bacillati</taxon>
        <taxon>Bacillota</taxon>
        <taxon>Bacilli</taxon>
        <taxon>Bacillales</taxon>
        <taxon>Bacillaceae</taxon>
        <taxon>Alkalibacillus</taxon>
    </lineage>
</organism>
<comment type="caution">
    <text evidence="2">The sequence shown here is derived from an EMBL/GenBank/DDBJ whole genome shotgun (WGS) entry which is preliminary data.</text>
</comment>
<dbReference type="InterPro" id="IPR013830">
    <property type="entry name" value="SGNH_hydro"/>
</dbReference>
<dbReference type="EMBL" id="JBEPMX010000003">
    <property type="protein sequence ID" value="MET3682832.1"/>
    <property type="molecule type" value="Genomic_DNA"/>
</dbReference>
<dbReference type="SUPFAM" id="SSF52266">
    <property type="entry name" value="SGNH hydrolase"/>
    <property type="match status" value="1"/>
</dbReference>
<proteinExistence type="predicted"/>
<evidence type="ECO:0000259" key="1">
    <source>
        <dbReference type="Pfam" id="PF13472"/>
    </source>
</evidence>
<evidence type="ECO:0000313" key="3">
    <source>
        <dbReference type="Proteomes" id="UP001549167"/>
    </source>
</evidence>
<accession>A0ABV2KUM9</accession>
<dbReference type="Proteomes" id="UP001549167">
    <property type="component" value="Unassembled WGS sequence"/>
</dbReference>
<evidence type="ECO:0000313" key="2">
    <source>
        <dbReference type="EMBL" id="MET3682832.1"/>
    </source>
</evidence>
<dbReference type="RefSeq" id="WP_354219435.1">
    <property type="nucleotide sequence ID" value="NZ_JBEPMX010000003.1"/>
</dbReference>
<dbReference type="Pfam" id="PF13472">
    <property type="entry name" value="Lipase_GDSL_2"/>
    <property type="match status" value="1"/>
</dbReference>
<name>A0ABV2KUM9_9BACI</name>
<dbReference type="InterPro" id="IPR036514">
    <property type="entry name" value="SGNH_hydro_sf"/>
</dbReference>